<name>B5W1W6_LIMMA</name>
<protein>
    <submittedName>
        <fullName evidence="1">Uncharacterized protein</fullName>
    </submittedName>
</protein>
<accession>B5W1W6</accession>
<comment type="caution">
    <text evidence="1">The sequence shown here is derived from an EMBL/GenBank/DDBJ whole genome shotgun (WGS) entry which is preliminary data.</text>
</comment>
<evidence type="ECO:0000313" key="1">
    <source>
        <dbReference type="EMBL" id="EDZ94395.1"/>
    </source>
</evidence>
<organism evidence="1 2">
    <name type="scientific">Limnospira maxima CS-328</name>
    <dbReference type="NCBI Taxonomy" id="513049"/>
    <lineage>
        <taxon>Bacteria</taxon>
        <taxon>Bacillati</taxon>
        <taxon>Cyanobacteriota</taxon>
        <taxon>Cyanophyceae</taxon>
        <taxon>Oscillatoriophycideae</taxon>
        <taxon>Oscillatoriales</taxon>
        <taxon>Sirenicapillariaceae</taxon>
        <taxon>Limnospira</taxon>
    </lineage>
</organism>
<sequence>CPMQTKVDAEALTELEKFLASEDAKKTAVAR</sequence>
<proteinExistence type="predicted"/>
<gene>
    <name evidence="1" type="ORF">AmaxDRAFT_2764</name>
</gene>
<keyword evidence="2" id="KW-1185">Reference proteome</keyword>
<dbReference type="EMBL" id="ABYK01000019">
    <property type="protein sequence ID" value="EDZ94395.1"/>
    <property type="molecule type" value="Genomic_DNA"/>
</dbReference>
<evidence type="ECO:0000313" key="2">
    <source>
        <dbReference type="Proteomes" id="UP000004061"/>
    </source>
</evidence>
<dbReference type="AlphaFoldDB" id="B5W1W6"/>
<dbReference type="Proteomes" id="UP000004061">
    <property type="component" value="Unassembled WGS sequence"/>
</dbReference>
<feature type="non-terminal residue" evidence="1">
    <location>
        <position position="1"/>
    </location>
</feature>
<reference evidence="1 2" key="1">
    <citation type="journal article" date="2011" name="Appl. Environ. Microbiol.">
        <title>Contribution of a Sodium Ion Gradient to Energy Conservation during Fermentation in the Cyanobacterium Arthrospira (Spirulina) maxima CS-328.</title>
        <authorList>
            <person name="Carrieri D."/>
            <person name="Ananyev G."/>
            <person name="Lenz O."/>
            <person name="Bryant D.A."/>
            <person name="Dismukes G.C."/>
        </authorList>
    </citation>
    <scope>NUCLEOTIDE SEQUENCE [LARGE SCALE GENOMIC DNA]</scope>
    <source>
        <strain evidence="1 2">CS-328</strain>
    </source>
</reference>